<sequence>MKSKPDLALDSSSIGGRVRSKKQRSGAGPSELMDSSGSSLDLTVEVKNLSRAVTGVASLSPETDRFLSVVPFSSIGVEEVASWRVKYHLPDGIAIRVLGPIDRVSDFEADEVPVYEGFFESDFRNRVPSLVAKVSEALEISSGQLNPPSWRILIALQNLGDLEELPVQEIVKKERKRLPVFDGRWTEKFAFMYLPGFSTVWCTASGVNPSLGEKTIKKVLELPIERRQVPFLGFGGHVGEETASKKAALSEKDDEVQFIKSNKHQTVTTLASSTKKKSRASGSTLKVSSSSSSDPATVLANLNTKVNQDRTELGRYVATEHPTLRSLRSDRARAKARSLCSDRAIVPLGHYVATELGKAQLLRSDRVSFCSVATQRPSLVPLGRDVATALGQARSLRSEPSARPARSLRSDRARAKVRSLCSDRTPPNIDTTPIRVFSSNLQMLSPEDRSKLSPCFPLF</sequence>
<dbReference type="Proteomes" id="UP000712281">
    <property type="component" value="Unassembled WGS sequence"/>
</dbReference>
<evidence type="ECO:0000313" key="3">
    <source>
        <dbReference type="Proteomes" id="UP000712281"/>
    </source>
</evidence>
<evidence type="ECO:0000313" key="2">
    <source>
        <dbReference type="EMBL" id="KAF2599593.1"/>
    </source>
</evidence>
<accession>A0A8S9L1Z3</accession>
<evidence type="ECO:0000256" key="1">
    <source>
        <dbReference type="SAM" id="MobiDB-lite"/>
    </source>
</evidence>
<comment type="caution">
    <text evidence="2">The sequence shown here is derived from an EMBL/GenBank/DDBJ whole genome shotgun (WGS) entry which is preliminary data.</text>
</comment>
<feature type="region of interest" description="Disordered" evidence="1">
    <location>
        <begin position="1"/>
        <end position="37"/>
    </location>
</feature>
<organism evidence="2 3">
    <name type="scientific">Brassica cretica</name>
    <name type="common">Mustard</name>
    <dbReference type="NCBI Taxonomy" id="69181"/>
    <lineage>
        <taxon>Eukaryota</taxon>
        <taxon>Viridiplantae</taxon>
        <taxon>Streptophyta</taxon>
        <taxon>Embryophyta</taxon>
        <taxon>Tracheophyta</taxon>
        <taxon>Spermatophyta</taxon>
        <taxon>Magnoliopsida</taxon>
        <taxon>eudicotyledons</taxon>
        <taxon>Gunneridae</taxon>
        <taxon>Pentapetalae</taxon>
        <taxon>rosids</taxon>
        <taxon>malvids</taxon>
        <taxon>Brassicales</taxon>
        <taxon>Brassicaceae</taxon>
        <taxon>Brassiceae</taxon>
        <taxon>Brassica</taxon>
    </lineage>
</organism>
<name>A0A8S9L1Z3_BRACR</name>
<protein>
    <submittedName>
        <fullName evidence="2">Uncharacterized protein</fullName>
    </submittedName>
</protein>
<feature type="region of interest" description="Disordered" evidence="1">
    <location>
        <begin position="269"/>
        <end position="296"/>
    </location>
</feature>
<reference evidence="2" key="1">
    <citation type="submission" date="2019-12" db="EMBL/GenBank/DDBJ databases">
        <title>Genome sequencing and annotation of Brassica cretica.</title>
        <authorList>
            <person name="Studholme D.J."/>
            <person name="Sarris P.F."/>
        </authorList>
    </citation>
    <scope>NUCLEOTIDE SEQUENCE</scope>
    <source>
        <strain evidence="2">PFS-001/15</strain>
        <tissue evidence="2">Leaf</tissue>
    </source>
</reference>
<dbReference type="EMBL" id="QGKW02000717">
    <property type="protein sequence ID" value="KAF2599593.1"/>
    <property type="molecule type" value="Genomic_DNA"/>
</dbReference>
<feature type="region of interest" description="Disordered" evidence="1">
    <location>
        <begin position="393"/>
        <end position="417"/>
    </location>
</feature>
<proteinExistence type="predicted"/>
<gene>
    <name evidence="2" type="ORF">F2Q68_00007951</name>
</gene>
<dbReference type="AlphaFoldDB" id="A0A8S9L1Z3"/>